<dbReference type="PIRSF" id="PIRSF028704">
    <property type="entry name" value="UPC028704"/>
    <property type="match status" value="1"/>
</dbReference>
<comment type="caution">
    <text evidence="2">The sequence shown here is derived from an EMBL/GenBank/DDBJ whole genome shotgun (WGS) entry which is preliminary data.</text>
</comment>
<dbReference type="PANTHER" id="PTHR38592:SF3">
    <property type="entry name" value="BLL4819 PROTEIN"/>
    <property type="match status" value="1"/>
</dbReference>
<keyword evidence="1" id="KW-1133">Transmembrane helix</keyword>
<feature type="transmembrane region" description="Helical" evidence="1">
    <location>
        <begin position="137"/>
        <end position="159"/>
    </location>
</feature>
<feature type="transmembrane region" description="Helical" evidence="1">
    <location>
        <begin position="20"/>
        <end position="38"/>
    </location>
</feature>
<name>A0A8J3E5A0_9PROT</name>
<dbReference type="Pfam" id="PF10129">
    <property type="entry name" value="OpgC_C"/>
    <property type="match status" value="1"/>
</dbReference>
<feature type="transmembrane region" description="Helical" evidence="1">
    <location>
        <begin position="334"/>
        <end position="352"/>
    </location>
</feature>
<accession>A0A8J3E5A0</accession>
<proteinExistence type="predicted"/>
<feature type="transmembrane region" description="Helical" evidence="1">
    <location>
        <begin position="85"/>
        <end position="105"/>
    </location>
</feature>
<organism evidence="2 3">
    <name type="scientific">Aliidongia dinghuensis</name>
    <dbReference type="NCBI Taxonomy" id="1867774"/>
    <lineage>
        <taxon>Bacteria</taxon>
        <taxon>Pseudomonadati</taxon>
        <taxon>Pseudomonadota</taxon>
        <taxon>Alphaproteobacteria</taxon>
        <taxon>Rhodospirillales</taxon>
        <taxon>Dongiaceae</taxon>
        <taxon>Aliidongia</taxon>
    </lineage>
</organism>
<reference evidence="2" key="2">
    <citation type="submission" date="2020-09" db="EMBL/GenBank/DDBJ databases">
        <authorList>
            <person name="Sun Q."/>
            <person name="Zhou Y."/>
        </authorList>
    </citation>
    <scope>NUCLEOTIDE SEQUENCE</scope>
    <source>
        <strain evidence="2">CGMCC 1.15725</strain>
    </source>
</reference>
<keyword evidence="1" id="KW-0812">Transmembrane</keyword>
<feature type="transmembrane region" description="Helical" evidence="1">
    <location>
        <begin position="197"/>
        <end position="217"/>
    </location>
</feature>
<reference evidence="2" key="1">
    <citation type="journal article" date="2014" name="Int. J. Syst. Evol. Microbiol.">
        <title>Complete genome sequence of Corynebacterium casei LMG S-19264T (=DSM 44701T), isolated from a smear-ripened cheese.</title>
        <authorList>
            <consortium name="US DOE Joint Genome Institute (JGI-PGF)"/>
            <person name="Walter F."/>
            <person name="Albersmeier A."/>
            <person name="Kalinowski J."/>
            <person name="Ruckert C."/>
        </authorList>
    </citation>
    <scope>NUCLEOTIDE SEQUENCE</scope>
    <source>
        <strain evidence="2">CGMCC 1.15725</strain>
    </source>
</reference>
<keyword evidence="1" id="KW-0472">Membrane</keyword>
<dbReference type="InterPro" id="IPR014550">
    <property type="entry name" value="UCP028704_OpgC"/>
</dbReference>
<dbReference type="RefSeq" id="WP_189049985.1">
    <property type="nucleotide sequence ID" value="NZ_BMJQ01000012.1"/>
</dbReference>
<dbReference type="EMBL" id="BMJQ01000012">
    <property type="protein sequence ID" value="GGF33791.1"/>
    <property type="molecule type" value="Genomic_DNA"/>
</dbReference>
<protein>
    <submittedName>
        <fullName evidence="2">Membrane protein</fullName>
    </submittedName>
</protein>
<feature type="transmembrane region" description="Helical" evidence="1">
    <location>
        <begin position="44"/>
        <end position="64"/>
    </location>
</feature>
<dbReference type="AlphaFoldDB" id="A0A8J3E5A0"/>
<dbReference type="PANTHER" id="PTHR38592">
    <property type="entry name" value="BLL4819 PROTEIN"/>
    <property type="match status" value="1"/>
</dbReference>
<evidence type="ECO:0000256" key="1">
    <source>
        <dbReference type="SAM" id="Phobius"/>
    </source>
</evidence>
<sequence>MGSPRILVRRDPRVDLLRGIALLTIFVDHVPGNLLGYLTFRNFGFSDAAELFVVLAGFSSMMAYGSCFERDGTMPGLRRIGARCLRLYLVQMGLLVATLGIVWAWGRRFGLDISPIQPILDRGMRSGMTHGLILEALPAYLDILPLYIVLIGVFPVVYLLMRRNPIAALGLSAGLWLLTNLHPALNLPNTVYQRRWFLDPFAWQFLFAIGIGLAMVMRRRDGRLPTVPGLSAAAWAYLLFALLVAAPWHTWGLWDVQFIAVPLTDKTVLAPFRLINILAVLYLALTSGWFRALAERPLVKPVIACGKHSLEVFAVGTLLSLIGRLSFETFGTPLWLQIAVNGIGFLVLFRLGRLLEAGRTASRPAQPVSRIHLSH</sequence>
<gene>
    <name evidence="2" type="ORF">GCM10011611_45020</name>
</gene>
<keyword evidence="3" id="KW-1185">Reference proteome</keyword>
<feature type="transmembrane region" description="Helical" evidence="1">
    <location>
        <begin position="166"/>
        <end position="185"/>
    </location>
</feature>
<feature type="transmembrane region" description="Helical" evidence="1">
    <location>
        <begin position="268"/>
        <end position="290"/>
    </location>
</feature>
<dbReference type="Proteomes" id="UP000646365">
    <property type="component" value="Unassembled WGS sequence"/>
</dbReference>
<feature type="transmembrane region" description="Helical" evidence="1">
    <location>
        <begin position="229"/>
        <end position="248"/>
    </location>
</feature>
<evidence type="ECO:0000313" key="3">
    <source>
        <dbReference type="Proteomes" id="UP000646365"/>
    </source>
</evidence>
<evidence type="ECO:0000313" key="2">
    <source>
        <dbReference type="EMBL" id="GGF33791.1"/>
    </source>
</evidence>
<feature type="transmembrane region" description="Helical" evidence="1">
    <location>
        <begin position="302"/>
        <end position="322"/>
    </location>
</feature>